<comment type="function">
    <text evidence="4">The branched-chain alpha-keto dehydrogenase complex catalyzes the overall conversion of alpha-keto acids to acyl-CoA and CO(2). It contains multiple copies of three enzymatic components: branched-chain alpha-keto acid decarboxylase (E1), lipoamide acyltransferase (E2) and lipoamide dehydrogenase (E3).</text>
</comment>
<dbReference type="Pfam" id="PF00676">
    <property type="entry name" value="E1_dh"/>
    <property type="match status" value="1"/>
</dbReference>
<organism evidence="7 8">
    <name type="scientific">Isosphaera pallida (strain ATCC 43644 / DSM 9630 / IS1B)</name>
    <dbReference type="NCBI Taxonomy" id="575540"/>
    <lineage>
        <taxon>Bacteria</taxon>
        <taxon>Pseudomonadati</taxon>
        <taxon>Planctomycetota</taxon>
        <taxon>Planctomycetia</taxon>
        <taxon>Isosphaerales</taxon>
        <taxon>Isosphaeraceae</taxon>
        <taxon>Isosphaera</taxon>
    </lineage>
</organism>
<dbReference type="PANTHER" id="PTHR43380">
    <property type="entry name" value="2-OXOISOVALERATE DEHYDROGENASE SUBUNIT ALPHA, MITOCHONDRIAL"/>
    <property type="match status" value="1"/>
</dbReference>
<dbReference type="CDD" id="cd02000">
    <property type="entry name" value="TPP_E1_PDC_ADC_BCADC"/>
    <property type="match status" value="1"/>
</dbReference>
<reference evidence="7 8" key="2">
    <citation type="journal article" date="2011" name="Stand. Genomic Sci.">
        <title>Complete genome sequence of Isosphaera pallida type strain (IS1B).</title>
        <authorList>
            <consortium name="US DOE Joint Genome Institute (JGI-PGF)"/>
            <person name="Goker M."/>
            <person name="Cleland D."/>
            <person name="Saunders E."/>
            <person name="Lapidus A."/>
            <person name="Nolan M."/>
            <person name="Lucas S."/>
            <person name="Hammon N."/>
            <person name="Deshpande S."/>
            <person name="Cheng J.F."/>
            <person name="Tapia R."/>
            <person name="Han C."/>
            <person name="Goodwin L."/>
            <person name="Pitluck S."/>
            <person name="Liolios K."/>
            <person name="Pagani I."/>
            <person name="Ivanova N."/>
            <person name="Mavromatis K."/>
            <person name="Pati A."/>
            <person name="Chen A."/>
            <person name="Palaniappan K."/>
            <person name="Land M."/>
            <person name="Hauser L."/>
            <person name="Chang Y.J."/>
            <person name="Jeffries C.D."/>
            <person name="Detter J.C."/>
            <person name="Beck B."/>
            <person name="Woyke T."/>
            <person name="Bristow J."/>
            <person name="Eisen J.A."/>
            <person name="Markowitz V."/>
            <person name="Hugenholtz P."/>
            <person name="Kyrpides N.C."/>
            <person name="Klenk H.P."/>
        </authorList>
    </citation>
    <scope>NUCLEOTIDE SEQUENCE [LARGE SCALE GENOMIC DNA]</scope>
    <source>
        <strain evidence="8">ATCC 43644 / DSM 9630 / IS1B</strain>
    </source>
</reference>
<dbReference type="Proteomes" id="UP000008631">
    <property type="component" value="Chromosome"/>
</dbReference>
<evidence type="ECO:0000256" key="1">
    <source>
        <dbReference type="ARBA" id="ARBA00001964"/>
    </source>
</evidence>
<evidence type="ECO:0000313" key="7">
    <source>
        <dbReference type="EMBL" id="ADV61013.1"/>
    </source>
</evidence>
<gene>
    <name evidence="7" type="ordered locus">Isop_0418</name>
</gene>
<dbReference type="SUPFAM" id="SSF52518">
    <property type="entry name" value="Thiamin diphosphate-binding fold (THDP-binding)"/>
    <property type="match status" value="1"/>
</dbReference>
<comment type="similarity">
    <text evidence="4">Belongs to the BCKDHA family.</text>
</comment>
<dbReference type="GO" id="GO:0009083">
    <property type="term" value="P:branched-chain amino acid catabolic process"/>
    <property type="evidence" value="ECO:0007669"/>
    <property type="project" value="TreeGrafter"/>
</dbReference>
<comment type="cofactor">
    <cofactor evidence="1 4">
        <name>thiamine diphosphate</name>
        <dbReference type="ChEBI" id="CHEBI:58937"/>
    </cofactor>
</comment>
<dbReference type="AlphaFoldDB" id="E8QYN7"/>
<dbReference type="HOGENOM" id="CLU_029393_5_0_0"/>
<evidence type="ECO:0000256" key="4">
    <source>
        <dbReference type="RuleBase" id="RU365014"/>
    </source>
</evidence>
<accession>E8QYN7</accession>
<keyword evidence="3 4" id="KW-0786">Thiamine pyrophosphate</keyword>
<keyword evidence="8" id="KW-1185">Reference proteome</keyword>
<proteinExistence type="inferred from homology"/>
<sequence length="367" mass="40893">MEPARFLSNPTRMLPSPAPTPPRDGRVYTGNESLPADRIFTLHRLMVLGRTLEERMIKLSKSGQAYFWVGGPGEEAFNVCLGLQVKKGRGPAFDYLHLHYRNSATLLAMGMDPRDAIRQMIMTRTDPFSMGRNFVGHFARADWNVVPVFSVIENQYVIAPGTAMIQKRLGGDGISIVTGGDAGSAEGDFASGLLWATRPRQELPVLFIVTDNAYGISTLTTSQMDEARPLKMAKAHEIPCELVDGNDVVASWHALQRGIDYCRRERGPYLLQARVSRLHGHSSSSGAGRIDTEADCIALLESKMIERGLANEADLDQVHRECRDQIERAVEEVLDEARPRPEDVERFTYAPSRYDAVYPEDYTGLPR</sequence>
<name>E8QYN7_ISOPI</name>
<evidence type="ECO:0000256" key="5">
    <source>
        <dbReference type="SAM" id="MobiDB-lite"/>
    </source>
</evidence>
<keyword evidence="2 4" id="KW-0560">Oxidoreductase</keyword>
<dbReference type="EC" id="1.2.4.4" evidence="4"/>
<evidence type="ECO:0000256" key="2">
    <source>
        <dbReference type="ARBA" id="ARBA00023002"/>
    </source>
</evidence>
<dbReference type="PANTHER" id="PTHR43380:SF1">
    <property type="entry name" value="2-OXOISOVALERATE DEHYDROGENASE SUBUNIT ALPHA, MITOCHONDRIAL"/>
    <property type="match status" value="1"/>
</dbReference>
<evidence type="ECO:0000259" key="6">
    <source>
        <dbReference type="Pfam" id="PF00676"/>
    </source>
</evidence>
<dbReference type="EMBL" id="CP002353">
    <property type="protein sequence ID" value="ADV61013.1"/>
    <property type="molecule type" value="Genomic_DNA"/>
</dbReference>
<dbReference type="STRING" id="575540.Isop_0418"/>
<evidence type="ECO:0000313" key="8">
    <source>
        <dbReference type="Proteomes" id="UP000008631"/>
    </source>
</evidence>
<dbReference type="InterPro" id="IPR050771">
    <property type="entry name" value="Alpha-ketoacid_DH_E1_comp"/>
</dbReference>
<dbReference type="Gene3D" id="3.40.50.970">
    <property type="match status" value="1"/>
</dbReference>
<dbReference type="InParanoid" id="E8QYN7"/>
<dbReference type="eggNOG" id="COG1071">
    <property type="taxonomic scope" value="Bacteria"/>
</dbReference>
<evidence type="ECO:0000256" key="3">
    <source>
        <dbReference type="ARBA" id="ARBA00023052"/>
    </source>
</evidence>
<dbReference type="OrthoDB" id="9766715at2"/>
<dbReference type="GO" id="GO:0003863">
    <property type="term" value="F:branched-chain 2-oxo acid dehydrogenase activity"/>
    <property type="evidence" value="ECO:0007669"/>
    <property type="project" value="UniProtKB-EC"/>
</dbReference>
<feature type="domain" description="Dehydrogenase E1 component" evidence="6">
    <location>
        <begin position="44"/>
        <end position="341"/>
    </location>
</feature>
<dbReference type="InterPro" id="IPR029061">
    <property type="entry name" value="THDP-binding"/>
</dbReference>
<dbReference type="InterPro" id="IPR001017">
    <property type="entry name" value="DH_E1"/>
</dbReference>
<reference key="1">
    <citation type="submission" date="2010-11" db="EMBL/GenBank/DDBJ databases">
        <title>The complete sequence of chromosome of Isophaera pallida ATCC 43644.</title>
        <authorList>
            <consortium name="US DOE Joint Genome Institute (JGI-PGF)"/>
            <person name="Lucas S."/>
            <person name="Copeland A."/>
            <person name="Lapidus A."/>
            <person name="Bruce D."/>
            <person name="Goodwin L."/>
            <person name="Pitluck S."/>
            <person name="Kyrpides N."/>
            <person name="Mavromatis K."/>
            <person name="Pagani I."/>
            <person name="Ivanova N."/>
            <person name="Saunders E."/>
            <person name="Brettin T."/>
            <person name="Detter J.C."/>
            <person name="Han C."/>
            <person name="Tapia R."/>
            <person name="Land M."/>
            <person name="Hauser L."/>
            <person name="Markowitz V."/>
            <person name="Cheng J.-F."/>
            <person name="Hugenholtz P."/>
            <person name="Woyke T."/>
            <person name="Wu D."/>
            <person name="Eisen J.A."/>
        </authorList>
    </citation>
    <scope>NUCLEOTIDE SEQUENCE</scope>
    <source>
        <strain>ATCC 43644</strain>
    </source>
</reference>
<protein>
    <recommendedName>
        <fullName evidence="4">2-oxoisovalerate dehydrogenase subunit alpha</fullName>
        <ecNumber evidence="4">1.2.4.4</ecNumber>
    </recommendedName>
    <alternativeName>
        <fullName evidence="4">Branched-chain alpha-keto acid dehydrogenase E1 component alpha chain</fullName>
    </alternativeName>
</protein>
<comment type="catalytic activity">
    <reaction evidence="4">
        <text>N(6)-[(R)-lipoyl]-L-lysyl-[protein] + 3-methyl-2-oxobutanoate + H(+) = N(6)-[(R)-S(8)-2-methylpropanoyldihydrolipoyl]-L-lysyl-[protein] + CO2</text>
        <dbReference type="Rhea" id="RHEA:13457"/>
        <dbReference type="Rhea" id="RHEA-COMP:10474"/>
        <dbReference type="Rhea" id="RHEA-COMP:10497"/>
        <dbReference type="ChEBI" id="CHEBI:11851"/>
        <dbReference type="ChEBI" id="CHEBI:15378"/>
        <dbReference type="ChEBI" id="CHEBI:16526"/>
        <dbReference type="ChEBI" id="CHEBI:83099"/>
        <dbReference type="ChEBI" id="CHEBI:83142"/>
        <dbReference type="EC" id="1.2.4.4"/>
    </reaction>
</comment>
<feature type="region of interest" description="Disordered" evidence="5">
    <location>
        <begin position="1"/>
        <end position="26"/>
    </location>
</feature>
<dbReference type="KEGG" id="ipa:Isop_0418"/>